<sequence>LSSAFYKMNHKRRGICLIISNLNFSKARENPGQEDFTDRKGTKKDEESLYKVFTMLGFQVDTKEDLEGNEIIQTINSYRERNHEENDCFICCILSHGDKGIIYGTDGQSVPIRDLTSCFCRTQCSTLNGKPKLFFIQACQGKAHQQLVPLQTDACNASVGRRFSMCLIPDEPDFLLGMATTFRYVSYRDPYHGSWYIQSLCKQLHKSYQSNEDIISILTKVNQELSQKRAKNINVTQMSEPWTTLTRKLVFY</sequence>
<dbReference type="InterPro" id="IPR015917">
    <property type="entry name" value="Pept_C14A"/>
</dbReference>
<dbReference type="PROSITE" id="PS01121">
    <property type="entry name" value="CASPASE_HIS"/>
    <property type="match status" value="1"/>
</dbReference>
<feature type="domain" description="Caspase family p20" evidence="18">
    <location>
        <begin position="12"/>
        <end position="143"/>
    </location>
</feature>
<comment type="catalytic activity">
    <reaction evidence="13">
        <text>Strict requirement for Asp at position P1 and has a preferred cleavage sequence of (Leu/Asp/Val)-Glu-Thr-Asp-|-(Gly/Ser/Ala).</text>
        <dbReference type="EC" id="3.4.22.61"/>
    </reaction>
</comment>
<comment type="caution">
    <text evidence="19">The sequence shown here is derived from an EMBL/GenBank/DDBJ whole genome shotgun (WGS) entry which is preliminary data.</text>
</comment>
<dbReference type="PROSITE" id="PS50208">
    <property type="entry name" value="CASPASE_P20"/>
    <property type="match status" value="1"/>
</dbReference>
<dbReference type="GO" id="GO:0051604">
    <property type="term" value="P:protein maturation"/>
    <property type="evidence" value="ECO:0007669"/>
    <property type="project" value="UniProtKB-ARBA"/>
</dbReference>
<dbReference type="GO" id="GO:0006508">
    <property type="term" value="P:proteolysis"/>
    <property type="evidence" value="ECO:0007669"/>
    <property type="project" value="UniProtKB-KW"/>
</dbReference>
<evidence type="ECO:0000256" key="12">
    <source>
        <dbReference type="ARBA" id="ARBA00023242"/>
    </source>
</evidence>
<proteinExistence type="inferred from homology"/>
<evidence type="ECO:0000256" key="8">
    <source>
        <dbReference type="ARBA" id="ARBA00022737"/>
    </source>
</evidence>
<dbReference type="GO" id="GO:0043065">
    <property type="term" value="P:positive regulation of apoptotic process"/>
    <property type="evidence" value="ECO:0007669"/>
    <property type="project" value="UniProtKB-ARBA"/>
</dbReference>
<comment type="subcellular location">
    <subcellularLocation>
        <location evidence="2">Cytoplasm</location>
    </subcellularLocation>
    <subcellularLocation>
        <location evidence="1">Nucleus</location>
    </subcellularLocation>
</comment>
<dbReference type="GO" id="GO:0005886">
    <property type="term" value="C:plasma membrane"/>
    <property type="evidence" value="ECO:0007669"/>
    <property type="project" value="UniProtKB-ARBA"/>
</dbReference>
<dbReference type="InterPro" id="IPR001309">
    <property type="entry name" value="Pept_C14_p20"/>
</dbReference>
<evidence type="ECO:0000256" key="4">
    <source>
        <dbReference type="ARBA" id="ARBA00022490"/>
    </source>
</evidence>
<dbReference type="Gene3D" id="3.40.50.1460">
    <property type="match status" value="1"/>
</dbReference>
<evidence type="ECO:0000256" key="6">
    <source>
        <dbReference type="ARBA" id="ARBA00022670"/>
    </source>
</evidence>
<dbReference type="AlphaFoldDB" id="A0A8J6BE53"/>
<keyword evidence="9" id="KW-0378">Hydrolase</keyword>
<dbReference type="SUPFAM" id="SSF52129">
    <property type="entry name" value="Caspase-like"/>
    <property type="match status" value="1"/>
</dbReference>
<dbReference type="InterPro" id="IPR016129">
    <property type="entry name" value="Caspase_his_AS"/>
</dbReference>
<evidence type="ECO:0000256" key="5">
    <source>
        <dbReference type="ARBA" id="ARBA00022553"/>
    </source>
</evidence>
<keyword evidence="4" id="KW-0963">Cytoplasm</keyword>
<evidence type="ECO:0000259" key="17">
    <source>
        <dbReference type="PROSITE" id="PS50207"/>
    </source>
</evidence>
<name>A0A8J6BE53_ELECQ</name>
<evidence type="ECO:0000256" key="1">
    <source>
        <dbReference type="ARBA" id="ARBA00004123"/>
    </source>
</evidence>
<dbReference type="GO" id="GO:0006915">
    <property type="term" value="P:apoptotic process"/>
    <property type="evidence" value="ECO:0007669"/>
    <property type="project" value="UniProtKB-KW"/>
</dbReference>
<dbReference type="InterPro" id="IPR011600">
    <property type="entry name" value="Pept_C14_caspase"/>
</dbReference>
<dbReference type="InterPro" id="IPR002138">
    <property type="entry name" value="Pept_C14_p10"/>
</dbReference>
<evidence type="ECO:0000313" key="19">
    <source>
        <dbReference type="EMBL" id="KAG9465556.1"/>
    </source>
</evidence>
<dbReference type="PANTHER" id="PTHR48169">
    <property type="entry name" value="DED DOMAIN-CONTAINING PROTEIN"/>
    <property type="match status" value="1"/>
</dbReference>
<keyword evidence="7" id="KW-0053">Apoptosis</keyword>
<evidence type="ECO:0000256" key="16">
    <source>
        <dbReference type="RuleBase" id="RU003971"/>
    </source>
</evidence>
<feature type="non-terminal residue" evidence="19">
    <location>
        <position position="252"/>
    </location>
</feature>
<dbReference type="GO" id="GO:0032991">
    <property type="term" value="C:protein-containing complex"/>
    <property type="evidence" value="ECO:0007669"/>
    <property type="project" value="UniProtKB-ARBA"/>
</dbReference>
<reference evidence="19" key="1">
    <citation type="thesis" date="2020" institute="ProQuest LLC" country="789 East Eisenhower Parkway, Ann Arbor, MI, USA">
        <title>Comparative Genomics and Chromosome Evolution.</title>
        <authorList>
            <person name="Mudd A.B."/>
        </authorList>
    </citation>
    <scope>NUCLEOTIDE SEQUENCE</scope>
    <source>
        <strain evidence="19">HN-11 Male</strain>
        <tissue evidence="19">Kidney and liver</tissue>
    </source>
</reference>
<dbReference type="InterPro" id="IPR033139">
    <property type="entry name" value="Caspase_cys_AS"/>
</dbReference>
<dbReference type="PROSITE" id="PS50207">
    <property type="entry name" value="CASPASE_P10"/>
    <property type="match status" value="1"/>
</dbReference>
<evidence type="ECO:0000259" key="18">
    <source>
        <dbReference type="PROSITE" id="PS50208"/>
    </source>
</evidence>
<dbReference type="CDD" id="cd00032">
    <property type="entry name" value="CASc"/>
    <property type="match status" value="1"/>
</dbReference>
<dbReference type="GO" id="GO:0004197">
    <property type="term" value="F:cysteine-type endopeptidase activity"/>
    <property type="evidence" value="ECO:0007669"/>
    <property type="project" value="InterPro"/>
</dbReference>
<feature type="domain" description="Caspase family p10" evidence="17">
    <location>
        <begin position="164"/>
        <end position="252"/>
    </location>
</feature>
<dbReference type="PANTHER" id="PTHR48169:SF7">
    <property type="entry name" value="CASPASE 10"/>
    <property type="match status" value="1"/>
</dbReference>
<dbReference type="InterPro" id="IPR029030">
    <property type="entry name" value="Caspase-like_dom_sf"/>
</dbReference>
<keyword evidence="20" id="KW-1185">Reference proteome</keyword>
<dbReference type="EC" id="3.4.22.61" evidence="14"/>
<evidence type="ECO:0000256" key="15">
    <source>
        <dbReference type="ARBA" id="ARBA00068172"/>
    </source>
</evidence>
<evidence type="ECO:0000256" key="2">
    <source>
        <dbReference type="ARBA" id="ARBA00004496"/>
    </source>
</evidence>
<dbReference type="PRINTS" id="PR00376">
    <property type="entry name" value="IL1BCENZYME"/>
</dbReference>
<evidence type="ECO:0000256" key="10">
    <source>
        <dbReference type="ARBA" id="ARBA00022807"/>
    </source>
</evidence>
<dbReference type="PROSITE" id="PS01122">
    <property type="entry name" value="CASPASE_CYS"/>
    <property type="match status" value="1"/>
</dbReference>
<keyword evidence="11" id="KW-0865">Zymogen</keyword>
<evidence type="ECO:0000256" key="13">
    <source>
        <dbReference type="ARBA" id="ARBA00051626"/>
    </source>
</evidence>
<keyword evidence="12" id="KW-0539">Nucleus</keyword>
<dbReference type="Pfam" id="PF00656">
    <property type="entry name" value="Peptidase_C14"/>
    <property type="match status" value="1"/>
</dbReference>
<dbReference type="OrthoDB" id="6114029at2759"/>
<comment type="similarity">
    <text evidence="3 16">Belongs to the peptidase C14A family.</text>
</comment>
<keyword evidence="6" id="KW-0645">Protease</keyword>
<organism evidence="19 20">
    <name type="scientific">Eleutherodactylus coqui</name>
    <name type="common">Puerto Rican coqui</name>
    <dbReference type="NCBI Taxonomy" id="57060"/>
    <lineage>
        <taxon>Eukaryota</taxon>
        <taxon>Metazoa</taxon>
        <taxon>Chordata</taxon>
        <taxon>Craniata</taxon>
        <taxon>Vertebrata</taxon>
        <taxon>Euteleostomi</taxon>
        <taxon>Amphibia</taxon>
        <taxon>Batrachia</taxon>
        <taxon>Anura</taxon>
        <taxon>Neobatrachia</taxon>
        <taxon>Hyloidea</taxon>
        <taxon>Eleutherodactylidae</taxon>
        <taxon>Eleutherodactylinae</taxon>
        <taxon>Eleutherodactylus</taxon>
        <taxon>Eleutherodactylus</taxon>
    </lineage>
</organism>
<keyword evidence="5" id="KW-0597">Phosphoprotein</keyword>
<evidence type="ECO:0000313" key="20">
    <source>
        <dbReference type="Proteomes" id="UP000770717"/>
    </source>
</evidence>
<dbReference type="SMART" id="SM00115">
    <property type="entry name" value="CASc"/>
    <property type="match status" value="1"/>
</dbReference>
<keyword evidence="10" id="KW-0788">Thiol protease</keyword>
<protein>
    <recommendedName>
        <fullName evidence="15">Caspase-8</fullName>
        <ecNumber evidence="14">3.4.22.61</ecNumber>
    </recommendedName>
</protein>
<keyword evidence="8" id="KW-0677">Repeat</keyword>
<gene>
    <name evidence="19" type="ORF">GDO78_018095</name>
</gene>
<accession>A0A8J6BE53</accession>
<evidence type="ECO:0000256" key="11">
    <source>
        <dbReference type="ARBA" id="ARBA00023145"/>
    </source>
</evidence>
<dbReference type="FunFam" id="3.40.50.1460:FF:000008">
    <property type="entry name" value="caspase-8 isoform X1"/>
    <property type="match status" value="1"/>
</dbReference>
<evidence type="ECO:0000256" key="14">
    <source>
        <dbReference type="ARBA" id="ARBA00066479"/>
    </source>
</evidence>
<dbReference type="EMBL" id="WNTK01002910">
    <property type="protein sequence ID" value="KAG9465556.1"/>
    <property type="molecule type" value="Genomic_DNA"/>
</dbReference>
<evidence type="ECO:0000256" key="7">
    <source>
        <dbReference type="ARBA" id="ARBA00022703"/>
    </source>
</evidence>
<dbReference type="GO" id="GO:0005737">
    <property type="term" value="C:cytoplasm"/>
    <property type="evidence" value="ECO:0007669"/>
    <property type="project" value="UniProtKB-SubCell"/>
</dbReference>
<evidence type="ECO:0000256" key="9">
    <source>
        <dbReference type="ARBA" id="ARBA00022801"/>
    </source>
</evidence>
<dbReference type="GO" id="GO:0005634">
    <property type="term" value="C:nucleus"/>
    <property type="evidence" value="ECO:0007669"/>
    <property type="project" value="UniProtKB-SubCell"/>
</dbReference>
<dbReference type="Proteomes" id="UP000770717">
    <property type="component" value="Unassembled WGS sequence"/>
</dbReference>
<evidence type="ECO:0000256" key="3">
    <source>
        <dbReference type="ARBA" id="ARBA00010134"/>
    </source>
</evidence>